<gene>
    <name evidence="6" type="ORF">BaRGS_00014646</name>
</gene>
<sequence length="1262" mass="142009">MVEIGRGGVALLLATFTLLQWPRLANSRYLRFEPGFEYQYKFQSDAQVHRVDKFTMEARVGYTCMGDVEEGQEIKLRVIALNLRAGTAPGEQGHNWDFSKWFSFVLTPRGEVVHVHHAADEDEETLAVKKGLAALLAARLHDHRDHDEVTIIKTGEGWRYHVQEVGHEGPHNATYDVRPSKDGKIFTKTRHNHPMKHATGSYSKTIHYHDDMKIIHAVEIEEHFDALNEPPEGYNPYIVGHERPKAGDEEEQAVLPPMTGEGRGKLKFLTRLRVKDQSDLRRPDTWLIKGSIHIDEVRKKEPRMNLTTAMGSITGNLTCMRGQPKKGSQKLTECFFSLLEVLRLLSDDDLTIVADDYFGSLSSVNHYQRDREAMLDALWSVHSDHAHITMAQRVLLSQAPEHEFVERLLYHVGGADILPPEPVVQILISLAFEPEKHAQMFQTGELRHRVLLTMGALIRLMAAKEDERAPELASRLQSMLGLHDPWAYRQRRSTLTEAEAIEEDQWKVVLIEALGNAALDQSYEHIVSHVNNSNSQWVKRAGVHALRDYHHDHAANVILMAALRDEHATVRYDAALQYRRHPKARLAPSPADIITTARNSSTFIDPSTMDLTALATHHRQRRAANGLFDPIELFIQSPSVDWQKQLGSSKIGASFGLTIKNELDVKIDLLSGHGKIDIYDEAFGQVNLGFMGINVDILRARLCFRGHAEYNLNLFQEFDVNEITRVTKMFDELKQQTVDAVVNGIKLFKKLLDGDTPFADIIKSFADAIKKLPDKIVAVGKKAVEALLTIGQYDDKELPPFIIPLKNLVMKVSNLINDIRSDVMGFYNKLMTATVVIPYGGKQIFKSVKEIIDSFKDFNKDPKAAVSTVTGNTLTVGIQVKAMVDAVKDAKEAAFFLKKEKPYWWDMRAQARELLNMSLEVKTAMLEQGPAWVKEQVQEVKDDIKQFTNGQLSTAELKQQVIDDLLALPAIAESILPLEDLGDEIGQAFTDLFDLVEQIKKAYDELREGTRKAKQFIERVFGPKAHKHFPRQTRTPGGKCDGKGFYPATLESSKDPEYAYEGVDLLLSERSNVVAPFPGIIYLSDNANEVIIESRGGSPRNVDFIITNVKANSTVRLRTDPLYNELEVAAGQVIGEATKSPCNGFNHIHFAIRKGNKTLDPTRYVEPRLPEMPQWIQECDDYKYVYKGKTLAAGSVVGLAGRDENDTSPEREPEVEKPDAIPDSKDPSSELDSDVTEPTSVAKRVQDNKQQAKDTAMKSKDS</sequence>
<dbReference type="EMBL" id="JACVVK020000086">
    <property type="protein sequence ID" value="KAK7494173.1"/>
    <property type="molecule type" value="Genomic_DNA"/>
</dbReference>
<keyword evidence="7" id="KW-1185">Reference proteome</keyword>
<evidence type="ECO:0000256" key="1">
    <source>
        <dbReference type="ARBA" id="ARBA00022729"/>
    </source>
</evidence>
<dbReference type="AlphaFoldDB" id="A0ABD0L4E9"/>
<feature type="compositionally biased region" description="Basic and acidic residues" evidence="3">
    <location>
        <begin position="1244"/>
        <end position="1262"/>
    </location>
</feature>
<dbReference type="InterPro" id="IPR001747">
    <property type="entry name" value="Vitellogenin_N"/>
</dbReference>
<evidence type="ECO:0000313" key="7">
    <source>
        <dbReference type="Proteomes" id="UP001519460"/>
    </source>
</evidence>
<feature type="chain" id="PRO_5044794715" description="Vitellogenin domain-containing protein" evidence="4">
    <location>
        <begin position="28"/>
        <end position="1262"/>
    </location>
</feature>
<proteinExistence type="predicted"/>
<feature type="compositionally biased region" description="Basic and acidic residues" evidence="3">
    <location>
        <begin position="1201"/>
        <end position="1228"/>
    </location>
</feature>
<dbReference type="SUPFAM" id="SSF48431">
    <property type="entry name" value="Lipovitellin-phosvitin complex, superhelical domain"/>
    <property type="match status" value="1"/>
</dbReference>
<accession>A0ABD0L4E9</accession>
<reference evidence="6 7" key="1">
    <citation type="journal article" date="2023" name="Sci. Data">
        <title>Genome assembly of the Korean intertidal mud-creeper Batillaria attramentaria.</title>
        <authorList>
            <person name="Patra A.K."/>
            <person name="Ho P.T."/>
            <person name="Jun S."/>
            <person name="Lee S.J."/>
            <person name="Kim Y."/>
            <person name="Won Y.J."/>
        </authorList>
    </citation>
    <scope>NUCLEOTIDE SEQUENCE [LARGE SCALE GENOMIC DNA]</scope>
    <source>
        <strain evidence="6">Wonlab-2016</strain>
    </source>
</reference>
<dbReference type="Gene3D" id="2.30.230.10">
    <property type="entry name" value="Lipovitellin, beta-sheet shell regions, chain A"/>
    <property type="match status" value="1"/>
</dbReference>
<dbReference type="SUPFAM" id="SSF56968">
    <property type="entry name" value="Lipovitellin-phosvitin complex, beta-sheet shell regions"/>
    <property type="match status" value="1"/>
</dbReference>
<evidence type="ECO:0000256" key="4">
    <source>
        <dbReference type="SAM" id="SignalP"/>
    </source>
</evidence>
<dbReference type="Proteomes" id="UP001519460">
    <property type="component" value="Unassembled WGS sequence"/>
</dbReference>
<dbReference type="Gene3D" id="2.70.70.10">
    <property type="entry name" value="Glucose Permease (Domain IIA)"/>
    <property type="match status" value="1"/>
</dbReference>
<protein>
    <recommendedName>
        <fullName evidence="5">Vitellogenin domain-containing protein</fullName>
    </recommendedName>
</protein>
<feature type="signal peptide" evidence="4">
    <location>
        <begin position="1"/>
        <end position="27"/>
    </location>
</feature>
<evidence type="ECO:0000256" key="3">
    <source>
        <dbReference type="SAM" id="MobiDB-lite"/>
    </source>
</evidence>
<evidence type="ECO:0000259" key="5">
    <source>
        <dbReference type="PROSITE" id="PS51211"/>
    </source>
</evidence>
<dbReference type="Pfam" id="PF01347">
    <property type="entry name" value="Vitellogenin_N"/>
    <property type="match status" value="1"/>
</dbReference>
<dbReference type="PROSITE" id="PS51211">
    <property type="entry name" value="VITELLOGENIN"/>
    <property type="match status" value="1"/>
</dbReference>
<comment type="caution">
    <text evidence="6">The sequence shown here is derived from an EMBL/GenBank/DDBJ whole genome shotgun (WGS) entry which is preliminary data.</text>
</comment>
<keyword evidence="1 4" id="KW-0732">Signal</keyword>
<dbReference type="InterPro" id="IPR011055">
    <property type="entry name" value="Dup_hybrid_motif"/>
</dbReference>
<feature type="non-terminal residue" evidence="6">
    <location>
        <position position="1262"/>
    </location>
</feature>
<evidence type="ECO:0000256" key="2">
    <source>
        <dbReference type="PROSITE-ProRule" id="PRU00557"/>
    </source>
</evidence>
<name>A0ABD0L4E9_9CAEN</name>
<dbReference type="InterPro" id="IPR015816">
    <property type="entry name" value="Vitellinogen_b-sht_N"/>
</dbReference>
<evidence type="ECO:0000313" key="6">
    <source>
        <dbReference type="EMBL" id="KAK7494173.1"/>
    </source>
</evidence>
<feature type="region of interest" description="Disordered" evidence="3">
    <location>
        <begin position="1199"/>
        <end position="1262"/>
    </location>
</feature>
<feature type="domain" description="Vitellogenin" evidence="5">
    <location>
        <begin position="32"/>
        <end position="587"/>
    </location>
</feature>
<dbReference type="InterPro" id="IPR015819">
    <property type="entry name" value="Lipid_transp_b-sht_shell"/>
</dbReference>
<organism evidence="6 7">
    <name type="scientific">Batillaria attramentaria</name>
    <dbReference type="NCBI Taxonomy" id="370345"/>
    <lineage>
        <taxon>Eukaryota</taxon>
        <taxon>Metazoa</taxon>
        <taxon>Spiralia</taxon>
        <taxon>Lophotrochozoa</taxon>
        <taxon>Mollusca</taxon>
        <taxon>Gastropoda</taxon>
        <taxon>Caenogastropoda</taxon>
        <taxon>Sorbeoconcha</taxon>
        <taxon>Cerithioidea</taxon>
        <taxon>Batillariidae</taxon>
        <taxon>Batillaria</taxon>
    </lineage>
</organism>
<comment type="caution">
    <text evidence="2">Lacks conserved residue(s) required for the propagation of feature annotation.</text>
</comment>
<dbReference type="Gene3D" id="1.25.10.20">
    <property type="entry name" value="Vitellinogen, superhelical"/>
    <property type="match status" value="1"/>
</dbReference>
<dbReference type="InterPro" id="IPR011030">
    <property type="entry name" value="Lipovitellin_superhlx_dom"/>
</dbReference>